<dbReference type="EMBL" id="GBXM01023266">
    <property type="protein sequence ID" value="JAH85311.1"/>
    <property type="molecule type" value="Transcribed_RNA"/>
</dbReference>
<protein>
    <submittedName>
        <fullName evidence="1">Uncharacterized protein</fullName>
    </submittedName>
</protein>
<reference evidence="1" key="1">
    <citation type="submission" date="2014-11" db="EMBL/GenBank/DDBJ databases">
        <authorList>
            <person name="Amaro Gonzalez C."/>
        </authorList>
    </citation>
    <scope>NUCLEOTIDE SEQUENCE</scope>
</reference>
<dbReference type="AlphaFoldDB" id="A0A0E9W4T7"/>
<proteinExistence type="predicted"/>
<name>A0A0E9W4T7_ANGAN</name>
<sequence>MIYSTADLVQRLSLSSKELGSTYFPRWV</sequence>
<evidence type="ECO:0000313" key="1">
    <source>
        <dbReference type="EMBL" id="JAH85311.1"/>
    </source>
</evidence>
<accession>A0A0E9W4T7</accession>
<organism evidence="1">
    <name type="scientific">Anguilla anguilla</name>
    <name type="common">European freshwater eel</name>
    <name type="synonym">Muraena anguilla</name>
    <dbReference type="NCBI Taxonomy" id="7936"/>
    <lineage>
        <taxon>Eukaryota</taxon>
        <taxon>Metazoa</taxon>
        <taxon>Chordata</taxon>
        <taxon>Craniata</taxon>
        <taxon>Vertebrata</taxon>
        <taxon>Euteleostomi</taxon>
        <taxon>Actinopterygii</taxon>
        <taxon>Neopterygii</taxon>
        <taxon>Teleostei</taxon>
        <taxon>Anguilliformes</taxon>
        <taxon>Anguillidae</taxon>
        <taxon>Anguilla</taxon>
    </lineage>
</organism>
<reference evidence="1" key="2">
    <citation type="journal article" date="2015" name="Fish Shellfish Immunol.">
        <title>Early steps in the European eel (Anguilla anguilla)-Vibrio vulnificus interaction in the gills: Role of the RtxA13 toxin.</title>
        <authorList>
            <person name="Callol A."/>
            <person name="Pajuelo D."/>
            <person name="Ebbesson L."/>
            <person name="Teles M."/>
            <person name="MacKenzie S."/>
            <person name="Amaro C."/>
        </authorList>
    </citation>
    <scope>NUCLEOTIDE SEQUENCE</scope>
</reference>